<proteinExistence type="predicted"/>
<evidence type="ECO:0000256" key="12">
    <source>
        <dbReference type="SAM" id="Phobius"/>
    </source>
</evidence>
<dbReference type="PANTHER" id="PTHR35457:SF1">
    <property type="entry name" value="HEME A SYNTHASE"/>
    <property type="match status" value="1"/>
</dbReference>
<organism evidence="13 14">
    <name type="scientific">Baia soyae</name>
    <dbReference type="NCBI Taxonomy" id="1544746"/>
    <lineage>
        <taxon>Bacteria</taxon>
        <taxon>Bacillati</taxon>
        <taxon>Bacillota</taxon>
        <taxon>Bacilli</taxon>
        <taxon>Bacillales</taxon>
        <taxon>Thermoactinomycetaceae</taxon>
        <taxon>Baia</taxon>
    </lineage>
</organism>
<evidence type="ECO:0000256" key="5">
    <source>
        <dbReference type="ARBA" id="ARBA00022989"/>
    </source>
</evidence>
<dbReference type="OrthoDB" id="9816428at2"/>
<dbReference type="GO" id="GO:0016491">
    <property type="term" value="F:oxidoreductase activity"/>
    <property type="evidence" value="ECO:0007669"/>
    <property type="project" value="UniProtKB-KW"/>
</dbReference>
<feature type="transmembrane region" description="Helical" evidence="12">
    <location>
        <begin position="7"/>
        <end position="28"/>
    </location>
</feature>
<dbReference type="EMBL" id="SLXV01000005">
    <property type="protein sequence ID" value="TCP69897.1"/>
    <property type="molecule type" value="Genomic_DNA"/>
</dbReference>
<dbReference type="Pfam" id="PF02628">
    <property type="entry name" value="COX15-CtaA"/>
    <property type="match status" value="1"/>
</dbReference>
<dbReference type="GO" id="GO:0006784">
    <property type="term" value="P:heme A biosynthetic process"/>
    <property type="evidence" value="ECO:0007669"/>
    <property type="project" value="InterPro"/>
</dbReference>
<keyword evidence="10" id="KW-1015">Disulfide bond</keyword>
<keyword evidence="8" id="KW-0350">Heme biosynthesis</keyword>
<keyword evidence="7" id="KW-0408">Iron</keyword>
<sequence>MKKHATLRFLSIVTALVSYFMLLMGAIVTKTGSGKGCGNSWPICKGELIPESMPLESIIEYSHRIISSGAGMLILALTIWSWIVYRDNFRVKLFGIMSVFFVLLQGALGALTVMFEGPFIKKFMLALHFGFSLISFASVMLLVIQLYRLRDGKPDKSSGTPLSRGFGWSVWGLATYTYIAVYSGALVRHMEATMGCGYEFPSCGITKFPGFGSAAEIHMLHRYAGILLFVLTLCLLIVVLRKYRDNRDFVQGSWIAMILITLQAIAGIITVKTGGVLMAALLHTTIITIYFTAISYLCMLAGAPWKKRS</sequence>
<name>A0A4R2SBB0_9BACL</name>
<keyword evidence="2" id="KW-1003">Cell membrane</keyword>
<evidence type="ECO:0000256" key="8">
    <source>
        <dbReference type="ARBA" id="ARBA00023133"/>
    </source>
</evidence>
<evidence type="ECO:0000256" key="11">
    <source>
        <dbReference type="ARBA" id="ARBA00023444"/>
    </source>
</evidence>
<dbReference type="GO" id="GO:0016020">
    <property type="term" value="C:membrane"/>
    <property type="evidence" value="ECO:0007669"/>
    <property type="project" value="UniProtKB-SubCell"/>
</dbReference>
<keyword evidence="3 12" id="KW-0812">Transmembrane</keyword>
<accession>A0A4R2SBB0</accession>
<comment type="pathway">
    <text evidence="11">Porphyrin-containing compound metabolism.</text>
</comment>
<evidence type="ECO:0000256" key="3">
    <source>
        <dbReference type="ARBA" id="ARBA00022692"/>
    </source>
</evidence>
<protein>
    <submittedName>
        <fullName evidence="13">Cytochrome c oxidase assembly protein subunit 15</fullName>
    </submittedName>
</protein>
<dbReference type="InterPro" id="IPR050450">
    <property type="entry name" value="COX15/CtaA_HemeA_synthase"/>
</dbReference>
<feature type="transmembrane region" description="Helical" evidence="12">
    <location>
        <begin position="252"/>
        <end position="271"/>
    </location>
</feature>
<evidence type="ECO:0000313" key="14">
    <source>
        <dbReference type="Proteomes" id="UP000294746"/>
    </source>
</evidence>
<reference evidence="13 14" key="1">
    <citation type="submission" date="2019-03" db="EMBL/GenBank/DDBJ databases">
        <title>Genomic Encyclopedia of Type Strains, Phase IV (KMG-IV): sequencing the most valuable type-strain genomes for metagenomic binning, comparative biology and taxonomic classification.</title>
        <authorList>
            <person name="Goeker M."/>
        </authorList>
    </citation>
    <scope>NUCLEOTIDE SEQUENCE [LARGE SCALE GENOMIC DNA]</scope>
    <source>
        <strain evidence="13 14">DSM 46831</strain>
    </source>
</reference>
<evidence type="ECO:0000256" key="1">
    <source>
        <dbReference type="ARBA" id="ARBA00004141"/>
    </source>
</evidence>
<evidence type="ECO:0000256" key="9">
    <source>
        <dbReference type="ARBA" id="ARBA00023136"/>
    </source>
</evidence>
<dbReference type="PANTHER" id="PTHR35457">
    <property type="entry name" value="HEME A SYNTHASE"/>
    <property type="match status" value="1"/>
</dbReference>
<keyword evidence="6" id="KW-0560">Oxidoreductase</keyword>
<evidence type="ECO:0000256" key="4">
    <source>
        <dbReference type="ARBA" id="ARBA00022723"/>
    </source>
</evidence>
<gene>
    <name evidence="13" type="ORF">EDD57_10582</name>
</gene>
<feature type="transmembrane region" description="Helical" evidence="12">
    <location>
        <begin position="165"/>
        <end position="185"/>
    </location>
</feature>
<evidence type="ECO:0000256" key="10">
    <source>
        <dbReference type="ARBA" id="ARBA00023157"/>
    </source>
</evidence>
<dbReference type="Proteomes" id="UP000294746">
    <property type="component" value="Unassembled WGS sequence"/>
</dbReference>
<keyword evidence="14" id="KW-1185">Reference proteome</keyword>
<dbReference type="GO" id="GO:0046872">
    <property type="term" value="F:metal ion binding"/>
    <property type="evidence" value="ECO:0007669"/>
    <property type="project" value="UniProtKB-KW"/>
</dbReference>
<evidence type="ECO:0000256" key="2">
    <source>
        <dbReference type="ARBA" id="ARBA00022475"/>
    </source>
</evidence>
<dbReference type="AlphaFoldDB" id="A0A4R2SBB0"/>
<dbReference type="InterPro" id="IPR003780">
    <property type="entry name" value="COX15/CtaA_fam"/>
</dbReference>
<comment type="caution">
    <text evidence="13">The sequence shown here is derived from an EMBL/GenBank/DDBJ whole genome shotgun (WGS) entry which is preliminary data.</text>
</comment>
<dbReference type="RefSeq" id="WP_131847992.1">
    <property type="nucleotide sequence ID" value="NZ_SLXV01000005.1"/>
</dbReference>
<evidence type="ECO:0000256" key="7">
    <source>
        <dbReference type="ARBA" id="ARBA00023004"/>
    </source>
</evidence>
<comment type="subcellular location">
    <subcellularLocation>
        <location evidence="1">Membrane</location>
        <topology evidence="1">Multi-pass membrane protein</topology>
    </subcellularLocation>
</comment>
<feature type="transmembrane region" description="Helical" evidence="12">
    <location>
        <begin position="123"/>
        <end position="144"/>
    </location>
</feature>
<feature type="transmembrane region" description="Helical" evidence="12">
    <location>
        <begin position="65"/>
        <end position="84"/>
    </location>
</feature>
<evidence type="ECO:0000313" key="13">
    <source>
        <dbReference type="EMBL" id="TCP69897.1"/>
    </source>
</evidence>
<feature type="transmembrane region" description="Helical" evidence="12">
    <location>
        <begin position="91"/>
        <end position="111"/>
    </location>
</feature>
<keyword evidence="5 12" id="KW-1133">Transmembrane helix</keyword>
<keyword evidence="4" id="KW-0479">Metal-binding</keyword>
<feature type="transmembrane region" description="Helical" evidence="12">
    <location>
        <begin position="277"/>
        <end position="303"/>
    </location>
</feature>
<feature type="transmembrane region" description="Helical" evidence="12">
    <location>
        <begin position="220"/>
        <end position="240"/>
    </location>
</feature>
<evidence type="ECO:0000256" key="6">
    <source>
        <dbReference type="ARBA" id="ARBA00023002"/>
    </source>
</evidence>
<keyword evidence="9 12" id="KW-0472">Membrane</keyword>